<dbReference type="AlphaFoldDB" id="A0A420WMQ7"/>
<dbReference type="Pfam" id="PF05940">
    <property type="entry name" value="NnrS"/>
    <property type="match status" value="1"/>
</dbReference>
<feature type="transmembrane region" description="Helical" evidence="1">
    <location>
        <begin position="245"/>
        <end position="264"/>
    </location>
</feature>
<feature type="transmembrane region" description="Helical" evidence="1">
    <location>
        <begin position="149"/>
        <end position="167"/>
    </location>
</feature>
<evidence type="ECO:0000256" key="1">
    <source>
        <dbReference type="SAM" id="Phobius"/>
    </source>
</evidence>
<evidence type="ECO:0000313" key="2">
    <source>
        <dbReference type="EMBL" id="RKQ72328.1"/>
    </source>
</evidence>
<name>A0A420WMQ7_9PROT</name>
<dbReference type="EMBL" id="RBIG01000001">
    <property type="protein sequence ID" value="RKQ72328.1"/>
    <property type="molecule type" value="Genomic_DNA"/>
</dbReference>
<feature type="transmembrane region" description="Helical" evidence="1">
    <location>
        <begin position="222"/>
        <end position="239"/>
    </location>
</feature>
<dbReference type="InterPro" id="IPR010266">
    <property type="entry name" value="NnrS"/>
</dbReference>
<feature type="transmembrane region" description="Helical" evidence="1">
    <location>
        <begin position="179"/>
        <end position="201"/>
    </location>
</feature>
<reference evidence="2 3" key="1">
    <citation type="submission" date="2018-10" db="EMBL/GenBank/DDBJ databases">
        <title>Comparative analysis of microorganisms from saline springs in Andes Mountain Range, Colombia.</title>
        <authorList>
            <person name="Rubin E."/>
        </authorList>
    </citation>
    <scope>NUCLEOTIDE SEQUENCE [LARGE SCALE GENOMIC DNA]</scope>
    <source>
        <strain evidence="2 3">USBA 36</strain>
    </source>
</reference>
<feature type="transmembrane region" description="Helical" evidence="1">
    <location>
        <begin position="371"/>
        <end position="392"/>
    </location>
</feature>
<protein>
    <submittedName>
        <fullName evidence="2">Uncharacterized protein involved in response to NO</fullName>
    </submittedName>
</protein>
<comment type="caution">
    <text evidence="2">The sequence shown here is derived from an EMBL/GenBank/DDBJ whole genome shotgun (WGS) entry which is preliminary data.</text>
</comment>
<proteinExistence type="predicted"/>
<feature type="transmembrane region" description="Helical" evidence="1">
    <location>
        <begin position="304"/>
        <end position="324"/>
    </location>
</feature>
<feature type="transmembrane region" description="Helical" evidence="1">
    <location>
        <begin position="336"/>
        <end position="359"/>
    </location>
</feature>
<accession>A0A420WMQ7</accession>
<gene>
    <name evidence="2" type="ORF">BCL74_0092</name>
</gene>
<keyword evidence="1" id="KW-0812">Transmembrane</keyword>
<feature type="transmembrane region" description="Helical" evidence="1">
    <location>
        <begin position="276"/>
        <end position="298"/>
    </location>
</feature>
<evidence type="ECO:0000313" key="3">
    <source>
        <dbReference type="Proteomes" id="UP000277424"/>
    </source>
</evidence>
<feature type="transmembrane region" description="Helical" evidence="1">
    <location>
        <begin position="94"/>
        <end position="113"/>
    </location>
</feature>
<organism evidence="2 3">
    <name type="scientific">Oceanibaculum indicum</name>
    <dbReference type="NCBI Taxonomy" id="526216"/>
    <lineage>
        <taxon>Bacteria</taxon>
        <taxon>Pseudomonadati</taxon>
        <taxon>Pseudomonadota</taxon>
        <taxon>Alphaproteobacteria</taxon>
        <taxon>Rhodospirillales</taxon>
        <taxon>Oceanibaculaceae</taxon>
        <taxon>Oceanibaculum</taxon>
    </lineage>
</organism>
<feature type="transmembrane region" description="Helical" evidence="1">
    <location>
        <begin position="119"/>
        <end position="137"/>
    </location>
</feature>
<keyword evidence="1" id="KW-1133">Transmembrane helix</keyword>
<sequence>MSAAFPAQAERPIRRFALFEYGFRPFFLLAGLFALFGVLAWLLAFAHGLWPSDGPGALSWHAHEMLFAFVTAAIAGFLLTAVPNWTGRGGFRRSLLIALTLLWLAGRWAMSPLFPFDPLAAAALDLAFLPALAAIIGRHLLRGRNYRNLPILAVLILFAAANLLVHLERAGMTMDTAHAGQMLAVNLTLLLVVLIGGRIVPSFTLSTLRRLGRPVEIAQPRALEIACLLSVLGVLAADLALPGSIAAGIAAAVAAVLNGIRLGLWKGHRTAADPLLWVLHVGYLWIPLGLALKALWLLGGMEIGMNWLHALTFGGFSTMILAVMSRATLGHTGRPLRAAPATAISYVLLTAGATIRVFGPALFPAQTLPSIAAAGLLWMTAFALFLFVYGPILTGPRADGRPG</sequence>
<dbReference type="RefSeq" id="WP_121216694.1">
    <property type="nucleotide sequence ID" value="NZ_RBIG01000001.1"/>
</dbReference>
<feature type="transmembrane region" description="Helical" evidence="1">
    <location>
        <begin position="65"/>
        <end position="82"/>
    </location>
</feature>
<feature type="transmembrane region" description="Helical" evidence="1">
    <location>
        <begin position="21"/>
        <end position="45"/>
    </location>
</feature>
<keyword evidence="1" id="KW-0472">Membrane</keyword>
<dbReference type="Proteomes" id="UP000277424">
    <property type="component" value="Unassembled WGS sequence"/>
</dbReference>
<dbReference type="OrthoDB" id="9770040at2"/>